<dbReference type="PANTHER" id="PTHR33562">
    <property type="entry name" value="ATILLA, ISOFORM B-RELATED-RELATED"/>
    <property type="match status" value="1"/>
</dbReference>
<proteinExistence type="predicted"/>
<evidence type="ECO:0000256" key="8">
    <source>
        <dbReference type="ARBA" id="ARBA00023288"/>
    </source>
</evidence>
<evidence type="ECO:0000313" key="9">
    <source>
        <dbReference type="EMBL" id="KRT84868.1"/>
    </source>
</evidence>
<evidence type="ECO:0000256" key="1">
    <source>
        <dbReference type="ARBA" id="ARBA00004589"/>
    </source>
</evidence>
<comment type="caution">
    <text evidence="9">The sequence shown here is derived from an EMBL/GenBank/DDBJ whole genome shotgun (WGS) entry which is preliminary data.</text>
</comment>
<keyword evidence="2" id="KW-0336">GPI-anchor</keyword>
<keyword evidence="7" id="KW-0325">Glycoprotein</keyword>
<accession>A0A0T6BC34</accession>
<evidence type="ECO:0000256" key="4">
    <source>
        <dbReference type="ARBA" id="ARBA00022729"/>
    </source>
</evidence>
<dbReference type="GO" id="GO:0030431">
    <property type="term" value="P:sleep"/>
    <property type="evidence" value="ECO:0007669"/>
    <property type="project" value="InterPro"/>
</dbReference>
<dbReference type="GO" id="GO:0032222">
    <property type="term" value="P:regulation of synaptic transmission, cholinergic"/>
    <property type="evidence" value="ECO:0007669"/>
    <property type="project" value="InterPro"/>
</dbReference>
<name>A0A0T6BC34_9SCAR</name>
<dbReference type="Pfam" id="PF17064">
    <property type="entry name" value="QVR"/>
    <property type="match status" value="1"/>
</dbReference>
<dbReference type="PANTHER" id="PTHR33562:SF17">
    <property type="entry name" value="PROTEIN QUIVER"/>
    <property type="match status" value="1"/>
</dbReference>
<dbReference type="SUPFAM" id="SSF57302">
    <property type="entry name" value="Snake toxin-like"/>
    <property type="match status" value="1"/>
</dbReference>
<dbReference type="EMBL" id="LJIG01002072">
    <property type="protein sequence ID" value="KRT84868.1"/>
    <property type="molecule type" value="Genomic_DNA"/>
</dbReference>
<dbReference type="InterPro" id="IPR050975">
    <property type="entry name" value="Sleep_regulator"/>
</dbReference>
<keyword evidence="10" id="KW-1185">Reference proteome</keyword>
<gene>
    <name evidence="9" type="ORF">AMK59_1208</name>
</gene>
<dbReference type="OrthoDB" id="6083863at2759"/>
<evidence type="ECO:0000256" key="7">
    <source>
        <dbReference type="ARBA" id="ARBA00023180"/>
    </source>
</evidence>
<organism evidence="9 10">
    <name type="scientific">Oryctes borbonicus</name>
    <dbReference type="NCBI Taxonomy" id="1629725"/>
    <lineage>
        <taxon>Eukaryota</taxon>
        <taxon>Metazoa</taxon>
        <taxon>Ecdysozoa</taxon>
        <taxon>Arthropoda</taxon>
        <taxon>Hexapoda</taxon>
        <taxon>Insecta</taxon>
        <taxon>Pterygota</taxon>
        <taxon>Neoptera</taxon>
        <taxon>Endopterygota</taxon>
        <taxon>Coleoptera</taxon>
        <taxon>Polyphaga</taxon>
        <taxon>Scarabaeiformia</taxon>
        <taxon>Scarabaeidae</taxon>
        <taxon>Dynastinae</taxon>
        <taxon>Oryctes</taxon>
    </lineage>
</organism>
<evidence type="ECO:0000256" key="2">
    <source>
        <dbReference type="ARBA" id="ARBA00022622"/>
    </source>
</evidence>
<evidence type="ECO:0000256" key="5">
    <source>
        <dbReference type="ARBA" id="ARBA00022989"/>
    </source>
</evidence>
<reference evidence="9 10" key="1">
    <citation type="submission" date="2015-09" db="EMBL/GenBank/DDBJ databases">
        <title>Draft genome of the scarab beetle Oryctes borbonicus.</title>
        <authorList>
            <person name="Meyer J.M."/>
            <person name="Markov G.V."/>
            <person name="Baskaran P."/>
            <person name="Herrmann M."/>
            <person name="Sommer R.J."/>
            <person name="Roedelsperger C."/>
        </authorList>
    </citation>
    <scope>NUCLEOTIDE SEQUENCE [LARGE SCALE GENOMIC DNA]</scope>
    <source>
        <strain evidence="9">OB123</strain>
        <tissue evidence="9">Whole animal</tissue>
    </source>
</reference>
<keyword evidence="8" id="KW-0449">Lipoprotein</keyword>
<evidence type="ECO:0000313" key="10">
    <source>
        <dbReference type="Proteomes" id="UP000051574"/>
    </source>
</evidence>
<evidence type="ECO:0000256" key="6">
    <source>
        <dbReference type="ARBA" id="ARBA00023136"/>
    </source>
</evidence>
<keyword evidence="6" id="KW-0472">Membrane</keyword>
<dbReference type="AlphaFoldDB" id="A0A0T6BC34"/>
<keyword evidence="3" id="KW-0812">Transmembrane</keyword>
<dbReference type="Proteomes" id="UP000051574">
    <property type="component" value="Unassembled WGS sequence"/>
</dbReference>
<dbReference type="InterPro" id="IPR045860">
    <property type="entry name" value="Snake_toxin-like_sf"/>
</dbReference>
<evidence type="ECO:0000256" key="3">
    <source>
        <dbReference type="ARBA" id="ARBA00022692"/>
    </source>
</evidence>
<keyword evidence="5" id="KW-1133">Transmembrane helix</keyword>
<keyword evidence="4" id="KW-0732">Signal</keyword>
<dbReference type="InterPro" id="IPR031424">
    <property type="entry name" value="QVR-like"/>
</dbReference>
<feature type="non-terminal residue" evidence="9">
    <location>
        <position position="1"/>
    </location>
</feature>
<dbReference type="GO" id="GO:0098552">
    <property type="term" value="C:side of membrane"/>
    <property type="evidence" value="ECO:0007669"/>
    <property type="project" value="UniProtKB-KW"/>
</dbReference>
<sequence length="147" mass="16535">SRAGCGDHSAQRDPKKLYCYECNSLFDPRCGLEFDNYTIALVDCSQKPRPQHLPTHYVPSVCRKSIQRVQGRIRVVRGCGYIEDHAHDDGTCFIKTGTHDVHITHCSCTHNACNRGHSNLDQQTPASLYLLVSFTIISTLSALFRIK</sequence>
<comment type="subcellular location">
    <subcellularLocation>
        <location evidence="1">Membrane</location>
        <topology evidence="1">Lipid-anchor</topology>
        <topology evidence="1">GPI-anchor</topology>
    </subcellularLocation>
</comment>
<protein>
    <submittedName>
        <fullName evidence="9">Uncharacterized protein</fullName>
    </submittedName>
</protein>